<dbReference type="RefSeq" id="WP_106581405.1">
    <property type="nucleotide sequence ID" value="NZ_PYGA01000002.1"/>
</dbReference>
<protein>
    <submittedName>
        <fullName evidence="1">Uncharacterized protein</fullName>
    </submittedName>
</protein>
<dbReference type="InterPro" id="IPR046193">
    <property type="entry name" value="DUF6221"/>
</dbReference>
<keyword evidence="2" id="KW-1185">Reference proteome</keyword>
<evidence type="ECO:0000313" key="1">
    <source>
        <dbReference type="EMBL" id="PSL00027.1"/>
    </source>
</evidence>
<dbReference type="EMBL" id="PYGA01000002">
    <property type="protein sequence ID" value="PSL00027.1"/>
    <property type="molecule type" value="Genomic_DNA"/>
</dbReference>
<dbReference type="Pfam" id="PF19730">
    <property type="entry name" value="DUF6221"/>
    <property type="match status" value="1"/>
</dbReference>
<evidence type="ECO:0000313" key="2">
    <source>
        <dbReference type="Proteomes" id="UP000240542"/>
    </source>
</evidence>
<gene>
    <name evidence="1" type="ORF">CLV63_102153</name>
</gene>
<dbReference type="OrthoDB" id="4290974at2"/>
<comment type="caution">
    <text evidence="1">The sequence shown here is derived from an EMBL/GenBank/DDBJ whole genome shotgun (WGS) entry which is preliminary data.</text>
</comment>
<accession>A0A2P8DS38</accession>
<organism evidence="1 2">
    <name type="scientific">Murinocardiopsis flavida</name>
    <dbReference type="NCBI Taxonomy" id="645275"/>
    <lineage>
        <taxon>Bacteria</taxon>
        <taxon>Bacillati</taxon>
        <taxon>Actinomycetota</taxon>
        <taxon>Actinomycetes</taxon>
        <taxon>Streptosporangiales</taxon>
        <taxon>Nocardiopsidaceae</taxon>
        <taxon>Murinocardiopsis</taxon>
    </lineage>
</organism>
<proteinExistence type="predicted"/>
<name>A0A2P8DS38_9ACTN</name>
<reference evidence="1 2" key="1">
    <citation type="submission" date="2018-03" db="EMBL/GenBank/DDBJ databases">
        <title>Genomic Encyclopedia of Archaeal and Bacterial Type Strains, Phase II (KMG-II): from individual species to whole genera.</title>
        <authorList>
            <person name="Goeker M."/>
        </authorList>
    </citation>
    <scope>NUCLEOTIDE SEQUENCE [LARGE SCALE GENOMIC DNA]</scope>
    <source>
        <strain evidence="1 2">DSM 45312</strain>
    </source>
</reference>
<sequence length="111" mass="12401">MTIVEFLNARLVEDEQSAQWALSATATPARLASEILAKRRVIEGYNAAYRECTRALEEAARVAGRRRGAEHAAQPPVTDGPLSALWAWREALKHIAAVYRDHPDYDSAWRA</sequence>
<dbReference type="AlphaFoldDB" id="A0A2P8DS38"/>
<dbReference type="Proteomes" id="UP000240542">
    <property type="component" value="Unassembled WGS sequence"/>
</dbReference>